<sequence length="181" mass="19209">MGKTQTVTRRGFLKVGAAAGCAAATLGVLGGCAGTTTGSEPAPEPIAEPELAETGSEKEAEAPAGGEAAAPMIYLIDRLVAKPGQGRAVYDRYLERFQAIAAEKGMALEHAIVAPPLWLTDPASNNTLEFIWSFEGYGSLAAAIAYGDPSVTAWWRELEEQLESRDRSYFSSEADVEVLNR</sequence>
<dbReference type="PROSITE" id="PS51257">
    <property type="entry name" value="PROKAR_LIPOPROTEIN"/>
    <property type="match status" value="1"/>
</dbReference>
<comment type="caution">
    <text evidence="2">The sequence shown here is derived from an EMBL/GenBank/DDBJ whole genome shotgun (WGS) entry which is preliminary data.</text>
</comment>
<dbReference type="RefSeq" id="WP_136435832.1">
    <property type="nucleotide sequence ID" value="NZ_SSTJ01000019.1"/>
</dbReference>
<dbReference type="AlphaFoldDB" id="A0A4S4G0Q6"/>
<evidence type="ECO:0000313" key="2">
    <source>
        <dbReference type="EMBL" id="THG35965.1"/>
    </source>
</evidence>
<accession>A0A4S4G0Q6</accession>
<gene>
    <name evidence="2" type="ORF">E5986_10690</name>
</gene>
<dbReference type="InterPro" id="IPR006311">
    <property type="entry name" value="TAT_signal"/>
</dbReference>
<evidence type="ECO:0008006" key="4">
    <source>
        <dbReference type="Google" id="ProtNLM"/>
    </source>
</evidence>
<reference evidence="2 3" key="1">
    <citation type="submission" date="2019-04" db="EMBL/GenBank/DDBJ databases">
        <title>Microbes associate with the intestines of laboratory mice.</title>
        <authorList>
            <person name="Navarre W."/>
            <person name="Wong E."/>
            <person name="Huang K.C."/>
            <person name="Tropini C."/>
            <person name="Ng K."/>
            <person name="Yu B."/>
        </authorList>
    </citation>
    <scope>NUCLEOTIDE SEQUENCE [LARGE SCALE GENOMIC DNA]</scope>
    <source>
        <strain evidence="2 3">NM80_B27</strain>
    </source>
</reference>
<dbReference type="Proteomes" id="UP000308978">
    <property type="component" value="Unassembled WGS sequence"/>
</dbReference>
<name>A0A4S4G0Q6_9ACTN</name>
<feature type="region of interest" description="Disordered" evidence="1">
    <location>
        <begin position="36"/>
        <end position="65"/>
    </location>
</feature>
<proteinExistence type="predicted"/>
<dbReference type="EMBL" id="SSTJ01000019">
    <property type="protein sequence ID" value="THG35965.1"/>
    <property type="molecule type" value="Genomic_DNA"/>
</dbReference>
<evidence type="ECO:0000313" key="3">
    <source>
        <dbReference type="Proteomes" id="UP000308978"/>
    </source>
</evidence>
<evidence type="ECO:0000256" key="1">
    <source>
        <dbReference type="SAM" id="MobiDB-lite"/>
    </source>
</evidence>
<protein>
    <recommendedName>
        <fullName evidence="4">Twin-arginine translocation signal domain-containing protein</fullName>
    </recommendedName>
</protein>
<organism evidence="2 3">
    <name type="scientific">Adlercreutzia caecimuris</name>
    <dbReference type="NCBI Taxonomy" id="671266"/>
    <lineage>
        <taxon>Bacteria</taxon>
        <taxon>Bacillati</taxon>
        <taxon>Actinomycetota</taxon>
        <taxon>Coriobacteriia</taxon>
        <taxon>Eggerthellales</taxon>
        <taxon>Eggerthellaceae</taxon>
        <taxon>Adlercreutzia</taxon>
    </lineage>
</organism>
<dbReference type="PROSITE" id="PS51318">
    <property type="entry name" value="TAT"/>
    <property type="match status" value="1"/>
</dbReference>